<sequence>MSSSPDAVWRRCAHPGRVVLPLIDQEPGQQASRHDNLRTWGIDPGVGERLLETFAALAAHAALSDAASPAAGIDAVPLSAVASAVTGKRDIELLAGLPERFTDDRDQQAVSLFRLYAYKGGSFSRMLFQLSRELRHPSPCSQTDHPRHPRRAQTSCARPTTPVVCLTDQHEPGGGGACPRSLTVRGRSRARPCPSRGRTAGGSRVFAVDAAGSSGAGELIGGRNSAGGARADETADGAGGALPVSSALT</sequence>
<dbReference type="AlphaFoldDB" id="A0A7H1QD34"/>
<keyword evidence="2" id="KW-0614">Plasmid</keyword>
<evidence type="ECO:0000256" key="1">
    <source>
        <dbReference type="SAM" id="MobiDB-lite"/>
    </source>
</evidence>
<gene>
    <name evidence="2" type="ORF">HEP81_07986</name>
</gene>
<name>A0A7H1QD34_9ACTN</name>
<feature type="region of interest" description="Disordered" evidence="1">
    <location>
        <begin position="136"/>
        <end position="156"/>
    </location>
</feature>
<evidence type="ECO:0000313" key="3">
    <source>
        <dbReference type="Proteomes" id="UP000516422"/>
    </source>
</evidence>
<reference evidence="2 3" key="1">
    <citation type="submission" date="2020-04" db="EMBL/GenBank/DDBJ databases">
        <title>Characterization and engineering of Streptomyces griseofuscus DSM40191 as a potential heterologous host for expression of BGCs.</title>
        <authorList>
            <person name="Gren T."/>
            <person name="Whitford C.M."/>
            <person name="Mohite O.S."/>
            <person name="Joergensen T.S."/>
            <person name="Nielsen J.B."/>
            <person name="Lee S.Y."/>
            <person name="Weber T."/>
        </authorList>
    </citation>
    <scope>NUCLEOTIDE SEQUENCE [LARGE SCALE GENOMIC DNA]</scope>
    <source>
        <strain evidence="2 3">DSM 40191</strain>
        <plasmid evidence="2 3">pSGRIFU1</plasmid>
    </source>
</reference>
<feature type="region of interest" description="Disordered" evidence="1">
    <location>
        <begin position="214"/>
        <end position="249"/>
    </location>
</feature>
<organism evidence="2 3">
    <name type="scientific">Streptomyces griseofuscus</name>
    <dbReference type="NCBI Taxonomy" id="146922"/>
    <lineage>
        <taxon>Bacteria</taxon>
        <taxon>Bacillati</taxon>
        <taxon>Actinomycetota</taxon>
        <taxon>Actinomycetes</taxon>
        <taxon>Kitasatosporales</taxon>
        <taxon>Streptomycetaceae</taxon>
        <taxon>Streptomyces</taxon>
    </lineage>
</organism>
<dbReference type="GeneID" id="91467472"/>
<dbReference type="EMBL" id="CP051007">
    <property type="protein sequence ID" value="QNT98214.1"/>
    <property type="molecule type" value="Genomic_DNA"/>
</dbReference>
<dbReference type="KEGG" id="sgf:HEP81_07986"/>
<protein>
    <submittedName>
        <fullName evidence="2">Uncharacterized protein</fullName>
    </submittedName>
</protein>
<evidence type="ECO:0000313" key="2">
    <source>
        <dbReference type="EMBL" id="QNT98214.1"/>
    </source>
</evidence>
<geneLocation type="plasmid" evidence="2 3">
    <name>pSGRIFU1</name>
</geneLocation>
<accession>A0A7H1QD34</accession>
<dbReference type="Proteomes" id="UP000516422">
    <property type="component" value="Plasmid pSGRIFU1"/>
</dbReference>
<proteinExistence type="predicted"/>
<dbReference type="RefSeq" id="WP_157854509.1">
    <property type="nucleotide sequence ID" value="NZ_CP051007.1"/>
</dbReference>